<gene>
    <name evidence="2" type="ORF">A2V69_02395</name>
</gene>
<reference evidence="2 3" key="1">
    <citation type="journal article" date="2016" name="Nat. Commun.">
        <title>Thousands of microbial genomes shed light on interconnected biogeochemical processes in an aquifer system.</title>
        <authorList>
            <person name="Anantharaman K."/>
            <person name="Brown C.T."/>
            <person name="Hug L.A."/>
            <person name="Sharon I."/>
            <person name="Castelle C.J."/>
            <person name="Probst A.J."/>
            <person name="Thomas B.C."/>
            <person name="Singh A."/>
            <person name="Wilkins M.J."/>
            <person name="Karaoz U."/>
            <person name="Brodie E.L."/>
            <person name="Williams K.H."/>
            <person name="Hubbard S.S."/>
            <person name="Banfield J.F."/>
        </authorList>
    </citation>
    <scope>NUCLEOTIDE SEQUENCE [LARGE SCALE GENOMIC DNA]</scope>
</reference>
<dbReference type="EMBL" id="MHMT01000019">
    <property type="protein sequence ID" value="OGZ32445.1"/>
    <property type="molecule type" value="Genomic_DNA"/>
</dbReference>
<protein>
    <recommendedName>
        <fullName evidence="4">Transglutaminase-like domain-containing protein</fullName>
    </recommendedName>
</protein>
<evidence type="ECO:0008006" key="4">
    <source>
        <dbReference type="Google" id="ProtNLM"/>
    </source>
</evidence>
<comment type="caution">
    <text evidence="2">The sequence shown here is derived from an EMBL/GenBank/DDBJ whole genome shotgun (WGS) entry which is preliminary data.</text>
</comment>
<evidence type="ECO:0000313" key="2">
    <source>
        <dbReference type="EMBL" id="OGZ32445.1"/>
    </source>
</evidence>
<dbReference type="STRING" id="1801990.A2V69_02395"/>
<name>A0A1G2F318_9BACT</name>
<accession>A0A1G2F318</accession>
<evidence type="ECO:0000313" key="3">
    <source>
        <dbReference type="Proteomes" id="UP000177810"/>
    </source>
</evidence>
<feature type="region of interest" description="Disordered" evidence="1">
    <location>
        <begin position="1"/>
        <end position="23"/>
    </location>
</feature>
<dbReference type="Proteomes" id="UP000177810">
    <property type="component" value="Unassembled WGS sequence"/>
</dbReference>
<sequence length="372" mass="42608">MSLESPKFETKVETESKPESERVKAFESWQGLMVGEVSEQTVEPEKLDNERYKDLLYKAVEDGLGKTADILGIKVDDVFTEKLNQTESDKEKAEMQEEIIKSLARQINSIPAGTWAFTPKEIEEQKKLNCSGAALMCGSILNKVGIKTEYGSPAHHAMNFAELADGSLLYVDSRNNIVKKIEAEEESFNGLKIRRINDRGIEYKIIPSLSQKDATVAILGNIEALKGEAKKEDSNDSIAKEIYRKDKELFDSTDYSKLSKELYPDLNEFRSKDEWQEEEKRINKLHDFNSNLNKIKERFEKLTPKKQERITIEAGKKRELLQEFLLSDADVEKKLSKSLLGFYSDVKETLVPLKNWNGEEYKKFVENLLDNT</sequence>
<organism evidence="2 3">
    <name type="scientific">Candidatus Portnoybacteria bacterium RBG_13_40_8</name>
    <dbReference type="NCBI Taxonomy" id="1801990"/>
    <lineage>
        <taxon>Bacteria</taxon>
        <taxon>Candidatus Portnoyibacteriota</taxon>
    </lineage>
</organism>
<proteinExistence type="predicted"/>
<evidence type="ECO:0000256" key="1">
    <source>
        <dbReference type="SAM" id="MobiDB-lite"/>
    </source>
</evidence>
<dbReference type="AlphaFoldDB" id="A0A1G2F318"/>